<feature type="transmembrane region" description="Helical" evidence="1">
    <location>
        <begin position="44"/>
        <end position="62"/>
    </location>
</feature>
<protein>
    <recommendedName>
        <fullName evidence="4">DUF4231 domain-containing protein</fullName>
    </recommendedName>
</protein>
<dbReference type="NCBIfam" id="NF033634">
    <property type="entry name" value="SLATT_1"/>
    <property type="match status" value="1"/>
</dbReference>
<evidence type="ECO:0000256" key="1">
    <source>
        <dbReference type="SAM" id="Phobius"/>
    </source>
</evidence>
<organism evidence="2 3">
    <name type="scientific">Reticulibacter mediterranei</name>
    <dbReference type="NCBI Taxonomy" id="2778369"/>
    <lineage>
        <taxon>Bacteria</taxon>
        <taxon>Bacillati</taxon>
        <taxon>Chloroflexota</taxon>
        <taxon>Ktedonobacteria</taxon>
        <taxon>Ktedonobacterales</taxon>
        <taxon>Reticulibacteraceae</taxon>
        <taxon>Reticulibacter</taxon>
    </lineage>
</organism>
<dbReference type="Pfam" id="PF14015">
    <property type="entry name" value="DUF4231"/>
    <property type="match status" value="1"/>
</dbReference>
<dbReference type="AlphaFoldDB" id="A0A8J3N4P7"/>
<gene>
    <name evidence="2" type="ORF">KSF_084850</name>
</gene>
<proteinExistence type="predicted"/>
<evidence type="ECO:0000313" key="2">
    <source>
        <dbReference type="EMBL" id="GHO98437.1"/>
    </source>
</evidence>
<keyword evidence="1" id="KW-0472">Membrane</keyword>
<reference evidence="2" key="1">
    <citation type="submission" date="2020-10" db="EMBL/GenBank/DDBJ databases">
        <title>Taxonomic study of unclassified bacteria belonging to the class Ktedonobacteria.</title>
        <authorList>
            <person name="Yabe S."/>
            <person name="Wang C.M."/>
            <person name="Zheng Y."/>
            <person name="Sakai Y."/>
            <person name="Cavaletti L."/>
            <person name="Monciardini P."/>
            <person name="Donadio S."/>
        </authorList>
    </citation>
    <scope>NUCLEOTIDE SEQUENCE</scope>
    <source>
        <strain evidence="2">ID150040</strain>
    </source>
</reference>
<dbReference type="RefSeq" id="WP_220209189.1">
    <property type="nucleotide sequence ID" value="NZ_BNJK01000002.1"/>
</dbReference>
<comment type="caution">
    <text evidence="2">The sequence shown here is derived from an EMBL/GenBank/DDBJ whole genome shotgun (WGS) entry which is preliminary data.</text>
</comment>
<dbReference type="Proteomes" id="UP000597444">
    <property type="component" value="Unassembled WGS sequence"/>
</dbReference>
<keyword evidence="1" id="KW-0812">Transmembrane</keyword>
<evidence type="ECO:0008006" key="4">
    <source>
        <dbReference type="Google" id="ProtNLM"/>
    </source>
</evidence>
<accession>A0A8J3N4P7</accession>
<keyword evidence="1" id="KW-1133">Transmembrane helix</keyword>
<feature type="transmembrane region" description="Helical" evidence="1">
    <location>
        <begin position="68"/>
        <end position="91"/>
    </location>
</feature>
<sequence length="168" mass="19473">MEGEQQKDERFISILKELETLKEDFVVRKIEGYKKATRQARLRFRFAGVLIIVLSACLPLLSTLREGIWISIVLPIVALTIAGLSGLSAFFHWESNWRGFSQTRFMLEYLLKEWELKIIQAKYEMDPQKAVEIAMQATKQLLDDTRSVTSEESEEFFKRAQLPKAAQN</sequence>
<evidence type="ECO:0000313" key="3">
    <source>
        <dbReference type="Proteomes" id="UP000597444"/>
    </source>
</evidence>
<name>A0A8J3N4P7_9CHLR</name>
<dbReference type="EMBL" id="BNJK01000002">
    <property type="protein sequence ID" value="GHO98437.1"/>
    <property type="molecule type" value="Genomic_DNA"/>
</dbReference>
<keyword evidence="3" id="KW-1185">Reference proteome</keyword>
<dbReference type="InterPro" id="IPR025325">
    <property type="entry name" value="DUF4231"/>
</dbReference>